<keyword evidence="4" id="KW-0479">Metal-binding</keyword>
<comment type="function">
    <text evidence="1">Iron-sulfur subunit of the cytochrome bc1 complex, an essential component of the respiratory electron transport chain required for ATP synthesis. The bc1 complex catalyzes the oxidation of menaquinol and the reduction of cytochrome c in the respiratory chain. The bc1 complex operates through a Q-cycle mechanism that couples electron transfer to generation of the proton gradient that drives ATP synthesis.</text>
</comment>
<dbReference type="GO" id="GO:0016705">
    <property type="term" value="F:oxidoreductase activity, acting on paired donors, with incorporation or reduction of molecular oxygen"/>
    <property type="evidence" value="ECO:0007669"/>
    <property type="project" value="UniProtKB-ARBA"/>
</dbReference>
<dbReference type="Gene3D" id="2.102.10.10">
    <property type="entry name" value="Rieske [2Fe-2S] iron-sulphur domain"/>
    <property type="match status" value="1"/>
</dbReference>
<dbReference type="PANTHER" id="PTHR10134">
    <property type="entry name" value="CYTOCHROME B-C1 COMPLEX SUBUNIT RIESKE, MITOCHONDRIAL"/>
    <property type="match status" value="1"/>
</dbReference>
<keyword evidence="5" id="KW-0408">Iron</keyword>
<protein>
    <recommendedName>
        <fullName evidence="2">Cytochrome bc1 complex Rieske iron-sulfur subunit</fullName>
    </recommendedName>
    <alternativeName>
        <fullName evidence="8">Cytochrome bc1 reductase complex subunit QcrA</fullName>
    </alternativeName>
</protein>
<keyword evidence="7" id="KW-1015">Disulfide bond</keyword>
<dbReference type="PROSITE" id="PS51296">
    <property type="entry name" value="RIESKE"/>
    <property type="match status" value="1"/>
</dbReference>
<dbReference type="InterPro" id="IPR014349">
    <property type="entry name" value="Rieske_Fe-S_prot"/>
</dbReference>
<evidence type="ECO:0000256" key="8">
    <source>
        <dbReference type="ARBA" id="ARBA00029586"/>
    </source>
</evidence>
<keyword evidence="6" id="KW-0411">Iron-sulfur</keyword>
<dbReference type="GO" id="GO:0046872">
    <property type="term" value="F:metal ion binding"/>
    <property type="evidence" value="ECO:0007669"/>
    <property type="project" value="UniProtKB-KW"/>
</dbReference>
<gene>
    <name evidence="11" type="ORF">AVDCRST_MAG10-3604</name>
</gene>
<reference evidence="11" key="1">
    <citation type="submission" date="2020-02" db="EMBL/GenBank/DDBJ databases">
        <authorList>
            <person name="Meier V. D."/>
        </authorList>
    </citation>
    <scope>NUCLEOTIDE SEQUENCE</scope>
    <source>
        <strain evidence="11">AVDCRST_MAG10</strain>
    </source>
</reference>
<dbReference type="GO" id="GO:0004497">
    <property type="term" value="F:monooxygenase activity"/>
    <property type="evidence" value="ECO:0007669"/>
    <property type="project" value="UniProtKB-ARBA"/>
</dbReference>
<keyword evidence="9" id="KW-0812">Transmembrane</keyword>
<sequence>MPDNDKGMPAERRIGALLVISTVAALALAVVYIGGGQPQAEGALLGIALGAIGFALILWARGLSTEGTVTAERGPLGGDHEDEDVVEERIEEVSDEPGRRSVLKLFWAAGGALALAAVFPIRSLGPAPGRSLLTTAWKPGARLVDEEGRPVRVETLPVGGTLTAFPQDAEHAADSQVVVVRVADGEIRPRPGRESWSPEGYIAYSKICPHVGCPVGLYQSDTHELLCPCHQSTFDVLDGARPRFGPATRSLPQLPLAVDREGFLTAQADFDEPVGPAFWNRG</sequence>
<evidence type="ECO:0000256" key="9">
    <source>
        <dbReference type="SAM" id="Phobius"/>
    </source>
</evidence>
<evidence type="ECO:0000256" key="3">
    <source>
        <dbReference type="ARBA" id="ARBA00022714"/>
    </source>
</evidence>
<keyword evidence="3" id="KW-0001">2Fe-2S</keyword>
<dbReference type="GO" id="GO:0051537">
    <property type="term" value="F:2 iron, 2 sulfur cluster binding"/>
    <property type="evidence" value="ECO:0007669"/>
    <property type="project" value="UniProtKB-KW"/>
</dbReference>
<evidence type="ECO:0000313" key="11">
    <source>
        <dbReference type="EMBL" id="CAA9276251.1"/>
    </source>
</evidence>
<accession>A0A6J4JC17</accession>
<evidence type="ECO:0000256" key="4">
    <source>
        <dbReference type="ARBA" id="ARBA00022723"/>
    </source>
</evidence>
<dbReference type="SUPFAM" id="SSF50022">
    <property type="entry name" value="ISP domain"/>
    <property type="match status" value="1"/>
</dbReference>
<dbReference type="EMBL" id="CADCTB010000216">
    <property type="protein sequence ID" value="CAA9276251.1"/>
    <property type="molecule type" value="Genomic_DNA"/>
</dbReference>
<dbReference type="InterPro" id="IPR036922">
    <property type="entry name" value="Rieske_2Fe-2S_sf"/>
</dbReference>
<keyword evidence="9" id="KW-0472">Membrane</keyword>
<dbReference type="CDD" id="cd03467">
    <property type="entry name" value="Rieske"/>
    <property type="match status" value="1"/>
</dbReference>
<keyword evidence="9" id="KW-1133">Transmembrane helix</keyword>
<feature type="transmembrane region" description="Helical" evidence="9">
    <location>
        <begin position="42"/>
        <end position="60"/>
    </location>
</feature>
<name>A0A6J4JC17_9ACTN</name>
<feature type="domain" description="Rieske" evidence="10">
    <location>
        <begin position="148"/>
        <end position="265"/>
    </location>
</feature>
<dbReference type="AlphaFoldDB" id="A0A6J4JC17"/>
<dbReference type="Pfam" id="PF00355">
    <property type="entry name" value="Rieske"/>
    <property type="match status" value="1"/>
</dbReference>
<organism evidence="11">
    <name type="scientific">uncultured Acidimicrobiales bacterium</name>
    <dbReference type="NCBI Taxonomy" id="310071"/>
    <lineage>
        <taxon>Bacteria</taxon>
        <taxon>Bacillati</taxon>
        <taxon>Actinomycetota</taxon>
        <taxon>Acidimicrobiia</taxon>
        <taxon>Acidimicrobiales</taxon>
        <taxon>environmental samples</taxon>
    </lineage>
</organism>
<feature type="transmembrane region" description="Helical" evidence="9">
    <location>
        <begin position="14"/>
        <end position="35"/>
    </location>
</feature>
<evidence type="ECO:0000256" key="1">
    <source>
        <dbReference type="ARBA" id="ARBA00002494"/>
    </source>
</evidence>
<evidence type="ECO:0000256" key="5">
    <source>
        <dbReference type="ARBA" id="ARBA00023004"/>
    </source>
</evidence>
<evidence type="ECO:0000256" key="2">
    <source>
        <dbReference type="ARBA" id="ARBA00015816"/>
    </source>
</evidence>
<feature type="transmembrane region" description="Helical" evidence="9">
    <location>
        <begin position="105"/>
        <end position="124"/>
    </location>
</feature>
<evidence type="ECO:0000256" key="7">
    <source>
        <dbReference type="ARBA" id="ARBA00023157"/>
    </source>
</evidence>
<keyword evidence="11" id="KW-0560">Oxidoreductase</keyword>
<proteinExistence type="predicted"/>
<evidence type="ECO:0000259" key="10">
    <source>
        <dbReference type="PROSITE" id="PS51296"/>
    </source>
</evidence>
<dbReference type="InterPro" id="IPR017941">
    <property type="entry name" value="Rieske_2Fe-2S"/>
</dbReference>
<evidence type="ECO:0000256" key="6">
    <source>
        <dbReference type="ARBA" id="ARBA00023014"/>
    </source>
</evidence>